<comment type="caution">
    <text evidence="1">The sequence shown here is derived from an EMBL/GenBank/DDBJ whole genome shotgun (WGS) entry which is preliminary data.</text>
</comment>
<accession>A0A4Y2KD26</accession>
<name>A0A4Y2KD26_ARAVE</name>
<dbReference type="GO" id="GO:0003676">
    <property type="term" value="F:nucleic acid binding"/>
    <property type="evidence" value="ECO:0007669"/>
    <property type="project" value="InterPro"/>
</dbReference>
<dbReference type="Proteomes" id="UP000499080">
    <property type="component" value="Unassembled WGS sequence"/>
</dbReference>
<dbReference type="PANTHER" id="PTHR47331:SF1">
    <property type="entry name" value="GAG-LIKE PROTEIN"/>
    <property type="match status" value="1"/>
</dbReference>
<organism evidence="1 2">
    <name type="scientific">Araneus ventricosus</name>
    <name type="common">Orbweaver spider</name>
    <name type="synonym">Epeira ventricosa</name>
    <dbReference type="NCBI Taxonomy" id="182803"/>
    <lineage>
        <taxon>Eukaryota</taxon>
        <taxon>Metazoa</taxon>
        <taxon>Ecdysozoa</taxon>
        <taxon>Arthropoda</taxon>
        <taxon>Chelicerata</taxon>
        <taxon>Arachnida</taxon>
        <taxon>Araneae</taxon>
        <taxon>Araneomorphae</taxon>
        <taxon>Entelegynae</taxon>
        <taxon>Araneoidea</taxon>
        <taxon>Araneidae</taxon>
        <taxon>Araneus</taxon>
    </lineage>
</organism>
<sequence>MSGVSTEAFLMALRRFVARRGRFSTIYCHNGTNFVGAANILCSLDWKKVINYVTVNAIDWKFNPPTAAWWGGWWVRLIRIIKDLKRVLDKACLSHEEMMTVLFDYEAIINSSSSPTFQKVTQTLLLLVRPCLYKTSESGQFQTFM</sequence>
<dbReference type="InterPro" id="IPR012337">
    <property type="entry name" value="RNaseH-like_sf"/>
</dbReference>
<evidence type="ECO:0000313" key="1">
    <source>
        <dbReference type="EMBL" id="GBM99476.1"/>
    </source>
</evidence>
<dbReference type="EMBL" id="BGPR01004420">
    <property type="protein sequence ID" value="GBM99476.1"/>
    <property type="molecule type" value="Genomic_DNA"/>
</dbReference>
<protein>
    <recommendedName>
        <fullName evidence="3">Integrase catalytic domain-containing protein</fullName>
    </recommendedName>
</protein>
<evidence type="ECO:0008006" key="3">
    <source>
        <dbReference type="Google" id="ProtNLM"/>
    </source>
</evidence>
<evidence type="ECO:0000313" key="2">
    <source>
        <dbReference type="Proteomes" id="UP000499080"/>
    </source>
</evidence>
<gene>
    <name evidence="1" type="ORF">AVEN_152238_1</name>
</gene>
<dbReference type="Gene3D" id="3.30.420.10">
    <property type="entry name" value="Ribonuclease H-like superfamily/Ribonuclease H"/>
    <property type="match status" value="1"/>
</dbReference>
<dbReference type="AlphaFoldDB" id="A0A4Y2KD26"/>
<dbReference type="PANTHER" id="PTHR47331">
    <property type="entry name" value="PHD-TYPE DOMAIN-CONTAINING PROTEIN"/>
    <property type="match status" value="1"/>
</dbReference>
<reference evidence="1 2" key="1">
    <citation type="journal article" date="2019" name="Sci. Rep.">
        <title>Orb-weaving spider Araneus ventricosus genome elucidates the spidroin gene catalogue.</title>
        <authorList>
            <person name="Kono N."/>
            <person name="Nakamura H."/>
            <person name="Ohtoshi R."/>
            <person name="Moran D.A.P."/>
            <person name="Shinohara A."/>
            <person name="Yoshida Y."/>
            <person name="Fujiwara M."/>
            <person name="Mori M."/>
            <person name="Tomita M."/>
            <person name="Arakawa K."/>
        </authorList>
    </citation>
    <scope>NUCLEOTIDE SEQUENCE [LARGE SCALE GENOMIC DNA]</scope>
</reference>
<proteinExistence type="predicted"/>
<dbReference type="SUPFAM" id="SSF53098">
    <property type="entry name" value="Ribonuclease H-like"/>
    <property type="match status" value="1"/>
</dbReference>
<dbReference type="InterPro" id="IPR036397">
    <property type="entry name" value="RNaseH_sf"/>
</dbReference>
<keyword evidence="2" id="KW-1185">Reference proteome</keyword>